<dbReference type="AlphaFoldDB" id="A0A7X2IM75"/>
<evidence type="ECO:0000256" key="2">
    <source>
        <dbReference type="ARBA" id="ARBA00012028"/>
    </source>
</evidence>
<evidence type="ECO:0000256" key="6">
    <source>
        <dbReference type="PIRSR" id="PIRSR613078-2"/>
    </source>
</evidence>
<organism evidence="7 8">
    <name type="scientific">Pseudoduganella rivuli</name>
    <dbReference type="NCBI Taxonomy" id="2666085"/>
    <lineage>
        <taxon>Bacteria</taxon>
        <taxon>Pseudomonadati</taxon>
        <taxon>Pseudomonadota</taxon>
        <taxon>Betaproteobacteria</taxon>
        <taxon>Burkholderiales</taxon>
        <taxon>Oxalobacteraceae</taxon>
        <taxon>Telluria group</taxon>
        <taxon>Pseudoduganella</taxon>
    </lineage>
</organism>
<keyword evidence="3" id="KW-0312">Gluconeogenesis</keyword>
<evidence type="ECO:0000256" key="4">
    <source>
        <dbReference type="ARBA" id="ARBA00023152"/>
    </source>
</evidence>
<sequence length="254" mass="28299">MEQKWPAQLWIVRHGQSAGNVARDAAEAASEHLIDIAERDVDVPLSELGVRQARALAMWFAALPPDQRPTAILHSPYLRTKGTAMVVIEQLGRESLLAVVADERLREKEFGILDRLTPLGIADRYPDLYEQRKHVGKFYFRPPGGESWCDVILRLRNVIDTITREYRGERVLIVAHQVIVNCFRYLFERLDEDAILAIDRTADVPNCGVTSYVFDAAAGKNGKLVLQMANFVAPLVETGTPVTAKADVPAAPKS</sequence>
<dbReference type="SUPFAM" id="SSF53254">
    <property type="entry name" value="Phosphoglycerate mutase-like"/>
    <property type="match status" value="1"/>
</dbReference>
<proteinExistence type="inferred from homology"/>
<dbReference type="RefSeq" id="WP_154373954.1">
    <property type="nucleotide sequence ID" value="NZ_WKJJ01000006.1"/>
</dbReference>
<dbReference type="Gene3D" id="3.40.50.1240">
    <property type="entry name" value="Phosphoglycerate mutase-like"/>
    <property type="match status" value="1"/>
</dbReference>
<keyword evidence="5" id="KW-0413">Isomerase</keyword>
<evidence type="ECO:0000313" key="8">
    <source>
        <dbReference type="Proteomes" id="UP000446768"/>
    </source>
</evidence>
<dbReference type="InterPro" id="IPR001345">
    <property type="entry name" value="PG/BPGM_mutase_AS"/>
</dbReference>
<gene>
    <name evidence="7" type="ORF">GJ700_11980</name>
</gene>
<reference evidence="7 8" key="1">
    <citation type="submission" date="2019-11" db="EMBL/GenBank/DDBJ databases">
        <title>Novel species isolated from a subtropical stream in China.</title>
        <authorList>
            <person name="Lu H."/>
        </authorList>
    </citation>
    <scope>NUCLEOTIDE SEQUENCE [LARGE SCALE GENOMIC DNA]</scope>
    <source>
        <strain evidence="7 8">FT92W</strain>
    </source>
</reference>
<evidence type="ECO:0000313" key="7">
    <source>
        <dbReference type="EMBL" id="MRV72429.1"/>
    </source>
</evidence>
<keyword evidence="4" id="KW-0324">Glycolysis</keyword>
<dbReference type="Proteomes" id="UP000446768">
    <property type="component" value="Unassembled WGS sequence"/>
</dbReference>
<comment type="caution">
    <text evidence="7">The sequence shown here is derived from an EMBL/GenBank/DDBJ whole genome shotgun (WGS) entry which is preliminary data.</text>
</comment>
<dbReference type="PROSITE" id="PS00175">
    <property type="entry name" value="PG_MUTASE"/>
    <property type="match status" value="1"/>
</dbReference>
<protein>
    <recommendedName>
        <fullName evidence="2">phosphoglycerate mutase (2,3-diphosphoglycerate-dependent)</fullName>
        <ecNumber evidence="2">5.4.2.11</ecNumber>
    </recommendedName>
</protein>
<evidence type="ECO:0000256" key="5">
    <source>
        <dbReference type="ARBA" id="ARBA00023235"/>
    </source>
</evidence>
<dbReference type="EC" id="5.4.2.11" evidence="2"/>
<keyword evidence="8" id="KW-1185">Reference proteome</keyword>
<dbReference type="CDD" id="cd07067">
    <property type="entry name" value="HP_PGM_like"/>
    <property type="match status" value="1"/>
</dbReference>
<dbReference type="InterPro" id="IPR013078">
    <property type="entry name" value="His_Pase_superF_clade-1"/>
</dbReference>
<feature type="binding site" evidence="6">
    <location>
        <position position="79"/>
    </location>
    <ligand>
        <name>substrate</name>
    </ligand>
</feature>
<accession>A0A7X2IM75</accession>
<dbReference type="Pfam" id="PF00300">
    <property type="entry name" value="His_Phos_1"/>
    <property type="match status" value="1"/>
</dbReference>
<dbReference type="GO" id="GO:0004619">
    <property type="term" value="F:phosphoglycerate mutase activity"/>
    <property type="evidence" value="ECO:0007669"/>
    <property type="project" value="UniProtKB-EC"/>
</dbReference>
<dbReference type="PANTHER" id="PTHR11931">
    <property type="entry name" value="PHOSPHOGLYCERATE MUTASE"/>
    <property type="match status" value="1"/>
</dbReference>
<dbReference type="SMART" id="SM00855">
    <property type="entry name" value="PGAM"/>
    <property type="match status" value="1"/>
</dbReference>
<dbReference type="InterPro" id="IPR029033">
    <property type="entry name" value="His_PPase_superfam"/>
</dbReference>
<name>A0A7X2IM75_9BURK</name>
<evidence type="ECO:0000256" key="1">
    <source>
        <dbReference type="ARBA" id="ARBA00006717"/>
    </source>
</evidence>
<dbReference type="EMBL" id="WKJJ01000006">
    <property type="protein sequence ID" value="MRV72429.1"/>
    <property type="molecule type" value="Genomic_DNA"/>
</dbReference>
<dbReference type="InterPro" id="IPR005952">
    <property type="entry name" value="Phosphogly_mut1"/>
</dbReference>
<evidence type="ECO:0000256" key="3">
    <source>
        <dbReference type="ARBA" id="ARBA00022432"/>
    </source>
</evidence>
<dbReference type="GO" id="GO:0006094">
    <property type="term" value="P:gluconeogenesis"/>
    <property type="evidence" value="ECO:0007669"/>
    <property type="project" value="UniProtKB-KW"/>
</dbReference>
<dbReference type="GO" id="GO:0006096">
    <property type="term" value="P:glycolytic process"/>
    <property type="evidence" value="ECO:0007669"/>
    <property type="project" value="UniProtKB-KW"/>
</dbReference>
<comment type="similarity">
    <text evidence="1">Belongs to the phosphoglycerate mutase family. BPG-dependent PGAM subfamily.</text>
</comment>